<dbReference type="OrthoDB" id="9812065at2"/>
<gene>
    <name evidence="4" type="ORF">D3H55_04515</name>
</gene>
<dbReference type="GO" id="GO:0005975">
    <property type="term" value="P:carbohydrate metabolic process"/>
    <property type="evidence" value="ECO:0007669"/>
    <property type="project" value="InterPro"/>
</dbReference>
<feature type="domain" description="NodB homology" evidence="3">
    <location>
        <begin position="1"/>
        <end position="173"/>
    </location>
</feature>
<dbReference type="InterPro" id="IPR002509">
    <property type="entry name" value="NODB_dom"/>
</dbReference>
<dbReference type="AlphaFoldDB" id="A0A3A1R4L8"/>
<dbReference type="EMBL" id="QXIR01000004">
    <property type="protein sequence ID" value="RIW37307.1"/>
    <property type="molecule type" value="Genomic_DNA"/>
</dbReference>
<reference evidence="4 5" key="1">
    <citation type="submission" date="2018-09" db="EMBL/GenBank/DDBJ databases">
        <title>Bacillus saliacetes sp. nov., isolated from Thai shrimp paste (Ka-pi).</title>
        <authorList>
            <person name="Daroonpunt R."/>
            <person name="Tanasupawat S."/>
            <person name="Yiamsombut S."/>
        </authorList>
    </citation>
    <scope>NUCLEOTIDE SEQUENCE [LARGE SCALE GENOMIC DNA]</scope>
    <source>
        <strain evidence="4 5">SKP7-4</strain>
    </source>
</reference>
<dbReference type="GO" id="GO:0046872">
    <property type="term" value="F:metal ion binding"/>
    <property type="evidence" value="ECO:0007669"/>
    <property type="project" value="UniProtKB-KW"/>
</dbReference>
<evidence type="ECO:0000259" key="3">
    <source>
        <dbReference type="PROSITE" id="PS51677"/>
    </source>
</evidence>
<dbReference type="Pfam" id="PF01522">
    <property type="entry name" value="Polysacc_deac_1"/>
    <property type="match status" value="1"/>
</dbReference>
<dbReference type="InterPro" id="IPR011330">
    <property type="entry name" value="Glyco_hydro/deAcase_b/a-brl"/>
</dbReference>
<dbReference type="PANTHER" id="PTHR10587:SF133">
    <property type="entry name" value="CHITIN DEACETYLASE 1-RELATED"/>
    <property type="match status" value="1"/>
</dbReference>
<evidence type="ECO:0000313" key="4">
    <source>
        <dbReference type="EMBL" id="RIW37307.1"/>
    </source>
</evidence>
<dbReference type="SUPFAM" id="SSF88713">
    <property type="entry name" value="Glycoside hydrolase/deacetylase"/>
    <property type="match status" value="1"/>
</dbReference>
<comment type="caution">
    <text evidence="4">The sequence shown here is derived from an EMBL/GenBank/DDBJ whole genome shotgun (WGS) entry which is preliminary data.</text>
</comment>
<protein>
    <submittedName>
        <fullName evidence="4">Polysaccharide deacetylase family protein</fullName>
    </submittedName>
</protein>
<dbReference type="PANTHER" id="PTHR10587">
    <property type="entry name" value="GLYCOSYL TRANSFERASE-RELATED"/>
    <property type="match status" value="1"/>
</dbReference>
<keyword evidence="2" id="KW-0378">Hydrolase</keyword>
<proteinExistence type="predicted"/>
<sequence length="180" mass="20762">MLTFDDGPARALPAILDILRSEEVQAVFFWQTRLLHSSRPWKRVLDEGHLVGSHSTKHRNLTRLSFEEQLADLSSSKRIISEITGQDVKYFRPPFGQYNNDTISAASVLGMETMMWRIASMDWETADNPGQIIKYVTDHLENKAIILLHELPQTVQILPELIREIKQRGFQFRLPDSFKA</sequence>
<dbReference type="CDD" id="cd10917">
    <property type="entry name" value="CE4_NodB_like_6s_7s"/>
    <property type="match status" value="1"/>
</dbReference>
<evidence type="ECO:0000313" key="5">
    <source>
        <dbReference type="Proteomes" id="UP000265801"/>
    </source>
</evidence>
<dbReference type="Gene3D" id="3.20.20.370">
    <property type="entry name" value="Glycoside hydrolase/deacetylase"/>
    <property type="match status" value="1"/>
</dbReference>
<keyword evidence="1" id="KW-0479">Metal-binding</keyword>
<name>A0A3A1R4L8_9BACI</name>
<evidence type="ECO:0000256" key="1">
    <source>
        <dbReference type="ARBA" id="ARBA00022723"/>
    </source>
</evidence>
<keyword evidence="5" id="KW-1185">Reference proteome</keyword>
<dbReference type="GO" id="GO:0016810">
    <property type="term" value="F:hydrolase activity, acting on carbon-nitrogen (but not peptide) bonds"/>
    <property type="evidence" value="ECO:0007669"/>
    <property type="project" value="InterPro"/>
</dbReference>
<evidence type="ECO:0000256" key="2">
    <source>
        <dbReference type="ARBA" id="ARBA00022801"/>
    </source>
</evidence>
<organism evidence="4 5">
    <name type="scientific">Bacillus salacetis</name>
    <dbReference type="NCBI Taxonomy" id="2315464"/>
    <lineage>
        <taxon>Bacteria</taxon>
        <taxon>Bacillati</taxon>
        <taxon>Bacillota</taxon>
        <taxon>Bacilli</taxon>
        <taxon>Bacillales</taxon>
        <taxon>Bacillaceae</taxon>
        <taxon>Bacillus</taxon>
    </lineage>
</organism>
<accession>A0A3A1R4L8</accession>
<dbReference type="InterPro" id="IPR050248">
    <property type="entry name" value="Polysacc_deacetylase_ArnD"/>
</dbReference>
<dbReference type="GO" id="GO:0016020">
    <property type="term" value="C:membrane"/>
    <property type="evidence" value="ECO:0007669"/>
    <property type="project" value="TreeGrafter"/>
</dbReference>
<dbReference type="Proteomes" id="UP000265801">
    <property type="component" value="Unassembled WGS sequence"/>
</dbReference>
<dbReference type="PROSITE" id="PS51677">
    <property type="entry name" value="NODB"/>
    <property type="match status" value="1"/>
</dbReference>